<gene>
    <name evidence="3" type="ORF">FHW12_001456</name>
</gene>
<dbReference type="EMBL" id="JACGXL010000002">
    <property type="protein sequence ID" value="MBA8887242.1"/>
    <property type="molecule type" value="Genomic_DNA"/>
</dbReference>
<keyword evidence="4" id="KW-1185">Reference proteome</keyword>
<sequence length="219" mass="23896">MFVRALFMLLLALNLGGACWLAFANRPAVDAAPATDPGVPRLELLAERDGDDHAELASAPESPADLANDQCRRFGPFPTQADARSAMNTLTPLTKRIRMREEHATQTRGYWVYLPAMPTREQALSTARALAGKGVHDYYVVTAGDQQNTISLGLFRDQGNADRRRAEIAALGFVPKVNTRTEDLPVYWLDFALAGAEPADLASRVAGAHEAHIEPTRCL</sequence>
<dbReference type="AlphaFoldDB" id="A0A839EZP0"/>
<organism evidence="3 4">
    <name type="scientific">Dokdonella fugitiva</name>
    <dbReference type="NCBI Taxonomy" id="328517"/>
    <lineage>
        <taxon>Bacteria</taxon>
        <taxon>Pseudomonadati</taxon>
        <taxon>Pseudomonadota</taxon>
        <taxon>Gammaproteobacteria</taxon>
        <taxon>Lysobacterales</taxon>
        <taxon>Rhodanobacteraceae</taxon>
        <taxon>Dokdonella</taxon>
    </lineage>
</organism>
<dbReference type="InterPro" id="IPR007730">
    <property type="entry name" value="SPOR-like_dom"/>
</dbReference>
<dbReference type="PROSITE" id="PS51257">
    <property type="entry name" value="PROKAR_LIPOPROTEIN"/>
    <property type="match status" value="1"/>
</dbReference>
<keyword evidence="1" id="KW-0732">Signal</keyword>
<evidence type="ECO:0000313" key="3">
    <source>
        <dbReference type="EMBL" id="MBA8887242.1"/>
    </source>
</evidence>
<evidence type="ECO:0000256" key="1">
    <source>
        <dbReference type="SAM" id="SignalP"/>
    </source>
</evidence>
<dbReference type="PROSITE" id="PS51724">
    <property type="entry name" value="SPOR"/>
    <property type="match status" value="1"/>
</dbReference>
<name>A0A839EZP0_9GAMM</name>
<feature type="chain" id="PRO_5032298249" description="SPOR domain-containing protein" evidence="1">
    <location>
        <begin position="25"/>
        <end position="219"/>
    </location>
</feature>
<dbReference type="RefSeq" id="WP_182530327.1">
    <property type="nucleotide sequence ID" value="NZ_JACGXL010000002.1"/>
</dbReference>
<dbReference type="Pfam" id="PF05036">
    <property type="entry name" value="SPOR"/>
    <property type="match status" value="1"/>
</dbReference>
<reference evidence="3 4" key="1">
    <citation type="submission" date="2020-07" db="EMBL/GenBank/DDBJ databases">
        <title>Genomic Encyclopedia of Type Strains, Phase IV (KMG-V): Genome sequencing to study the core and pangenomes of soil and plant-associated prokaryotes.</title>
        <authorList>
            <person name="Whitman W."/>
        </authorList>
    </citation>
    <scope>NUCLEOTIDE SEQUENCE [LARGE SCALE GENOMIC DNA]</scope>
    <source>
        <strain evidence="3 4">RH2WT43</strain>
    </source>
</reference>
<protein>
    <recommendedName>
        <fullName evidence="2">SPOR domain-containing protein</fullName>
    </recommendedName>
</protein>
<comment type="caution">
    <text evidence="3">The sequence shown here is derived from an EMBL/GenBank/DDBJ whole genome shotgun (WGS) entry which is preliminary data.</text>
</comment>
<dbReference type="Proteomes" id="UP000550401">
    <property type="component" value="Unassembled WGS sequence"/>
</dbReference>
<evidence type="ECO:0000259" key="2">
    <source>
        <dbReference type="PROSITE" id="PS51724"/>
    </source>
</evidence>
<dbReference type="GO" id="GO:0042834">
    <property type="term" value="F:peptidoglycan binding"/>
    <property type="evidence" value="ECO:0007669"/>
    <property type="project" value="InterPro"/>
</dbReference>
<accession>A0A839EZP0</accession>
<proteinExistence type="predicted"/>
<feature type="domain" description="SPOR" evidence="2">
    <location>
        <begin position="104"/>
        <end position="181"/>
    </location>
</feature>
<feature type="signal peptide" evidence="1">
    <location>
        <begin position="1"/>
        <end position="24"/>
    </location>
</feature>
<evidence type="ECO:0000313" key="4">
    <source>
        <dbReference type="Proteomes" id="UP000550401"/>
    </source>
</evidence>